<dbReference type="GO" id="GO:0000445">
    <property type="term" value="C:THO complex part of transcription export complex"/>
    <property type="evidence" value="ECO:0007669"/>
    <property type="project" value="TreeGrafter"/>
</dbReference>
<dbReference type="InterPro" id="IPR001680">
    <property type="entry name" value="WD40_rpt"/>
</dbReference>
<evidence type="ECO:0000313" key="6">
    <source>
        <dbReference type="EMBL" id="KFA63995.1"/>
    </source>
</evidence>
<dbReference type="PROSITE" id="PS50294">
    <property type="entry name" value="WD_REPEATS_REGION"/>
    <property type="match status" value="1"/>
</dbReference>
<evidence type="ECO:0000313" key="7">
    <source>
        <dbReference type="Proteomes" id="UP000028524"/>
    </source>
</evidence>
<dbReference type="InterPro" id="IPR024977">
    <property type="entry name" value="Apc4-like_WD40_dom"/>
</dbReference>
<dbReference type="AlphaFoldDB" id="A0A084QJ60"/>
<dbReference type="PROSITE" id="PS50082">
    <property type="entry name" value="WD_REPEATS_2"/>
    <property type="match status" value="1"/>
</dbReference>
<dbReference type="SMART" id="SM00320">
    <property type="entry name" value="WD40"/>
    <property type="match status" value="4"/>
</dbReference>
<dbReference type="PANTHER" id="PTHR22839">
    <property type="entry name" value="THO COMPLEX SUBUNIT 3 THO3"/>
    <property type="match status" value="1"/>
</dbReference>
<name>A0A084QJ60_STAC4</name>
<keyword evidence="2" id="KW-0677">Repeat</keyword>
<evidence type="ECO:0000256" key="4">
    <source>
        <dbReference type="PROSITE-ProRule" id="PRU00221"/>
    </source>
</evidence>
<evidence type="ECO:0000256" key="1">
    <source>
        <dbReference type="ARBA" id="ARBA00022574"/>
    </source>
</evidence>
<protein>
    <recommendedName>
        <fullName evidence="5">Anaphase-promoting complex subunit 4-like WD40 domain-containing protein</fullName>
    </recommendedName>
</protein>
<proteinExistence type="inferred from homology"/>
<evidence type="ECO:0000256" key="3">
    <source>
        <dbReference type="ARBA" id="ARBA00046343"/>
    </source>
</evidence>
<dbReference type="InterPro" id="IPR036322">
    <property type="entry name" value="WD40_repeat_dom_sf"/>
</dbReference>
<keyword evidence="7" id="KW-1185">Reference proteome</keyword>
<dbReference type="Gene3D" id="2.130.10.10">
    <property type="entry name" value="YVTN repeat-like/Quinoprotein amine dehydrogenase"/>
    <property type="match status" value="2"/>
</dbReference>
<dbReference type="HOGENOM" id="CLU_031896_0_0_1"/>
<organism evidence="6 7">
    <name type="scientific">Stachybotrys chlorohalonatus (strain IBT 40285)</name>
    <dbReference type="NCBI Taxonomy" id="1283841"/>
    <lineage>
        <taxon>Eukaryota</taxon>
        <taxon>Fungi</taxon>
        <taxon>Dikarya</taxon>
        <taxon>Ascomycota</taxon>
        <taxon>Pezizomycotina</taxon>
        <taxon>Sordariomycetes</taxon>
        <taxon>Hypocreomycetidae</taxon>
        <taxon>Hypocreales</taxon>
        <taxon>Stachybotryaceae</taxon>
        <taxon>Stachybotrys</taxon>
    </lineage>
</organism>
<dbReference type="InParanoid" id="A0A084QJ60"/>
<dbReference type="Pfam" id="PF00400">
    <property type="entry name" value="WD40"/>
    <property type="match status" value="2"/>
</dbReference>
<feature type="domain" description="Anaphase-promoting complex subunit 4-like WD40" evidence="5">
    <location>
        <begin position="343"/>
        <end position="380"/>
    </location>
</feature>
<sequence>MAVYSSEQFFRDWRFAIEDDFVASNGEPFSYAVDGEEEWGDELAKYTFPEAPHDAVVSRDSTRMAVAVGWDIHILDLGTWQNLVVLRGHTYRVHGIAFNPSDANILVSNAQPMYRRRDPDAEPQIIKWNIEEAIKAHGPEEGDLQKIGNAAALTAGTKLNELGLKITEEQLLKLGTTLAPEISRIARQNVLNRVPTLSGRLGTGFQSETFSPSGDWMVYLPGVAPRSNGSADWSIEICSSTNFKKHITLRGHTDAIMWTGWNHDETLFASVAWDSTTRIWDAATGFQLHKFVTSGQNWTGAFSPNSEYFVASCGDGTLHFYSLADGSTHWVYKNPNLCMGWMRAVDWHPAGKLLAVAQREGELALLDVEKKETLQMRRLSTAASHVDEEAERSMMLDFLEISQVKFVDQGRKIVFWTWGDGSAEVYDVDKQIKWRFARGGTGHGPRSPEWRDEKGKVTSKCGNGVVAWEDKVDGNLKLASLDPDGLRVWSIKLRSGA</sequence>
<dbReference type="OMA" id="QEVKWRF"/>
<dbReference type="STRING" id="1283841.A0A084QJ60"/>
<dbReference type="OrthoDB" id="1367865at2759"/>
<reference evidence="6 7" key="1">
    <citation type="journal article" date="2014" name="BMC Genomics">
        <title>Comparative genome sequencing reveals chemotype-specific gene clusters in the toxigenic black mold Stachybotrys.</title>
        <authorList>
            <person name="Semeiks J."/>
            <person name="Borek D."/>
            <person name="Otwinowski Z."/>
            <person name="Grishin N.V."/>
        </authorList>
    </citation>
    <scope>NUCLEOTIDE SEQUENCE [LARGE SCALE GENOMIC DNA]</scope>
    <source>
        <strain evidence="6 7">IBT 40285</strain>
    </source>
</reference>
<accession>A0A084QJ60</accession>
<dbReference type="PANTHER" id="PTHR22839:SF0">
    <property type="entry name" value="THO COMPLEX SUBUNIT 3"/>
    <property type="match status" value="1"/>
</dbReference>
<dbReference type="InterPro" id="IPR015943">
    <property type="entry name" value="WD40/YVTN_repeat-like_dom_sf"/>
</dbReference>
<evidence type="ECO:0000256" key="2">
    <source>
        <dbReference type="ARBA" id="ARBA00022737"/>
    </source>
</evidence>
<dbReference type="Pfam" id="PF12894">
    <property type="entry name" value="ANAPC4_WD40"/>
    <property type="match status" value="1"/>
</dbReference>
<dbReference type="Proteomes" id="UP000028524">
    <property type="component" value="Unassembled WGS sequence"/>
</dbReference>
<feature type="repeat" description="WD" evidence="4">
    <location>
        <begin position="249"/>
        <end position="290"/>
    </location>
</feature>
<evidence type="ECO:0000259" key="5">
    <source>
        <dbReference type="Pfam" id="PF12894"/>
    </source>
</evidence>
<dbReference type="EMBL" id="KL660705">
    <property type="protein sequence ID" value="KFA63995.1"/>
    <property type="molecule type" value="Genomic_DNA"/>
</dbReference>
<comment type="similarity">
    <text evidence="3">Belongs to the THOC3 family.</text>
</comment>
<keyword evidence="1 4" id="KW-0853">WD repeat</keyword>
<dbReference type="SUPFAM" id="SSF50978">
    <property type="entry name" value="WD40 repeat-like"/>
    <property type="match status" value="1"/>
</dbReference>
<dbReference type="GO" id="GO:0006406">
    <property type="term" value="P:mRNA export from nucleus"/>
    <property type="evidence" value="ECO:0007669"/>
    <property type="project" value="InterPro"/>
</dbReference>
<gene>
    <name evidence="6" type="ORF">S40285_05482</name>
</gene>
<dbReference type="InterPro" id="IPR040132">
    <property type="entry name" value="Tex1/THOC3"/>
</dbReference>